<evidence type="ECO:0000259" key="2">
    <source>
        <dbReference type="PROSITE" id="PS50158"/>
    </source>
</evidence>
<feature type="domain" description="CCHC-type" evidence="2">
    <location>
        <begin position="250"/>
        <end position="265"/>
    </location>
</feature>
<dbReference type="InterPro" id="IPR045358">
    <property type="entry name" value="Ty3_capsid"/>
</dbReference>
<dbReference type="Proteomes" id="UP000215914">
    <property type="component" value="Unassembled WGS sequence"/>
</dbReference>
<keyword evidence="4" id="KW-1185">Reference proteome</keyword>
<dbReference type="PANTHER" id="PTHR34482:SF49">
    <property type="entry name" value="RETROTRANSPOSON GAG DOMAIN-CONTAINING PROTEIN"/>
    <property type="match status" value="1"/>
</dbReference>
<evidence type="ECO:0000313" key="3">
    <source>
        <dbReference type="EMBL" id="KAF5758372.1"/>
    </source>
</evidence>
<reference evidence="3" key="1">
    <citation type="journal article" date="2017" name="Nature">
        <title>The sunflower genome provides insights into oil metabolism, flowering and Asterid evolution.</title>
        <authorList>
            <person name="Badouin H."/>
            <person name="Gouzy J."/>
            <person name="Grassa C.J."/>
            <person name="Murat F."/>
            <person name="Staton S.E."/>
            <person name="Cottret L."/>
            <person name="Lelandais-Briere C."/>
            <person name="Owens G.L."/>
            <person name="Carrere S."/>
            <person name="Mayjonade B."/>
            <person name="Legrand L."/>
            <person name="Gill N."/>
            <person name="Kane N.C."/>
            <person name="Bowers J.E."/>
            <person name="Hubner S."/>
            <person name="Bellec A."/>
            <person name="Berard A."/>
            <person name="Berges H."/>
            <person name="Blanchet N."/>
            <person name="Boniface M.C."/>
            <person name="Brunel D."/>
            <person name="Catrice O."/>
            <person name="Chaidir N."/>
            <person name="Claudel C."/>
            <person name="Donnadieu C."/>
            <person name="Faraut T."/>
            <person name="Fievet G."/>
            <person name="Helmstetter N."/>
            <person name="King M."/>
            <person name="Knapp S.J."/>
            <person name="Lai Z."/>
            <person name="Le Paslier M.C."/>
            <person name="Lippi Y."/>
            <person name="Lorenzon L."/>
            <person name="Mandel J.R."/>
            <person name="Marage G."/>
            <person name="Marchand G."/>
            <person name="Marquand E."/>
            <person name="Bret-Mestries E."/>
            <person name="Morien E."/>
            <person name="Nambeesan S."/>
            <person name="Nguyen T."/>
            <person name="Pegot-Espagnet P."/>
            <person name="Pouilly N."/>
            <person name="Raftis F."/>
            <person name="Sallet E."/>
            <person name="Schiex T."/>
            <person name="Thomas J."/>
            <person name="Vandecasteele C."/>
            <person name="Vares D."/>
            <person name="Vear F."/>
            <person name="Vautrin S."/>
            <person name="Crespi M."/>
            <person name="Mangin B."/>
            <person name="Burke J.M."/>
            <person name="Salse J."/>
            <person name="Munos S."/>
            <person name="Vincourt P."/>
            <person name="Rieseberg L.H."/>
            <person name="Langlade N.B."/>
        </authorList>
    </citation>
    <scope>NUCLEOTIDE SEQUENCE</scope>
    <source>
        <tissue evidence="3">Leaves</tissue>
    </source>
</reference>
<accession>A0A9K3DQ87</accession>
<reference evidence="3" key="2">
    <citation type="submission" date="2020-06" db="EMBL/GenBank/DDBJ databases">
        <title>Helianthus annuus Genome sequencing and assembly Release 2.</title>
        <authorList>
            <person name="Gouzy J."/>
            <person name="Langlade N."/>
            <person name="Munos S."/>
        </authorList>
    </citation>
    <scope>NUCLEOTIDE SEQUENCE</scope>
    <source>
        <tissue evidence="3">Leaves</tissue>
    </source>
</reference>
<comment type="caution">
    <text evidence="3">The sequence shown here is derived from an EMBL/GenBank/DDBJ whole genome shotgun (WGS) entry which is preliminary data.</text>
</comment>
<dbReference type="Pfam" id="PF19259">
    <property type="entry name" value="Ty3_capsid"/>
    <property type="match status" value="1"/>
</dbReference>
<dbReference type="AlphaFoldDB" id="A0A9K3DQ87"/>
<dbReference type="InterPro" id="IPR001878">
    <property type="entry name" value="Znf_CCHC"/>
</dbReference>
<sequence>MTLGCTYKEFLACKPTEFAGSEGATAALRWLEKTEAVLTISKCAKEDKVMYASNLFKEEALEWWNTILQAKGRTMAYAINWEEFKGMVERKFCPPYEKERITNKFLNHRMTDVDCREYTTIFFEYARMVPTLASPESVLISRYIWGLVSEIRDIVKAVRPQTIEEAVELANMLTGGLIRTREENKKKELAQKISQELKKKETEPSLEQPICRNSNKTHSGRCRFRNTPYCDFCKMTGHIEEECRRKTNVCYNCGETGHIKPYCPKLTKASDNKARTTNGAKKNALAYALTTQEVEMIPDVVTDIYLS</sequence>
<dbReference type="InterPro" id="IPR036875">
    <property type="entry name" value="Znf_CCHC_sf"/>
</dbReference>
<dbReference type="EMBL" id="MNCJ02000331">
    <property type="protein sequence ID" value="KAF5758372.1"/>
    <property type="molecule type" value="Genomic_DNA"/>
</dbReference>
<dbReference type="Gene3D" id="4.10.60.10">
    <property type="entry name" value="Zinc finger, CCHC-type"/>
    <property type="match status" value="1"/>
</dbReference>
<dbReference type="GO" id="GO:0003676">
    <property type="term" value="F:nucleic acid binding"/>
    <property type="evidence" value="ECO:0007669"/>
    <property type="project" value="InterPro"/>
</dbReference>
<keyword evidence="1" id="KW-0479">Metal-binding</keyword>
<keyword evidence="1" id="KW-0862">Zinc</keyword>
<dbReference type="PROSITE" id="PS50158">
    <property type="entry name" value="ZF_CCHC"/>
    <property type="match status" value="1"/>
</dbReference>
<dbReference type="SMART" id="SM00343">
    <property type="entry name" value="ZnF_C2HC"/>
    <property type="match status" value="2"/>
</dbReference>
<evidence type="ECO:0000313" key="4">
    <source>
        <dbReference type="Proteomes" id="UP000215914"/>
    </source>
</evidence>
<dbReference type="Pfam" id="PF00098">
    <property type="entry name" value="zf-CCHC"/>
    <property type="match status" value="1"/>
</dbReference>
<name>A0A9K3DQ87_HELAN</name>
<dbReference type="SUPFAM" id="SSF57756">
    <property type="entry name" value="Retrovirus zinc finger-like domains"/>
    <property type="match status" value="1"/>
</dbReference>
<organism evidence="3 4">
    <name type="scientific">Helianthus annuus</name>
    <name type="common">Common sunflower</name>
    <dbReference type="NCBI Taxonomy" id="4232"/>
    <lineage>
        <taxon>Eukaryota</taxon>
        <taxon>Viridiplantae</taxon>
        <taxon>Streptophyta</taxon>
        <taxon>Embryophyta</taxon>
        <taxon>Tracheophyta</taxon>
        <taxon>Spermatophyta</taxon>
        <taxon>Magnoliopsida</taxon>
        <taxon>eudicotyledons</taxon>
        <taxon>Gunneridae</taxon>
        <taxon>Pentapetalae</taxon>
        <taxon>asterids</taxon>
        <taxon>campanulids</taxon>
        <taxon>Asterales</taxon>
        <taxon>Asteraceae</taxon>
        <taxon>Asteroideae</taxon>
        <taxon>Heliantheae alliance</taxon>
        <taxon>Heliantheae</taxon>
        <taxon>Helianthus</taxon>
    </lineage>
</organism>
<gene>
    <name evidence="3" type="ORF">HanXRQr2_Chr16g0728451</name>
</gene>
<keyword evidence="1" id="KW-0863">Zinc-finger</keyword>
<evidence type="ECO:0000256" key="1">
    <source>
        <dbReference type="PROSITE-ProRule" id="PRU00047"/>
    </source>
</evidence>
<dbReference type="GO" id="GO:0008270">
    <property type="term" value="F:zinc ion binding"/>
    <property type="evidence" value="ECO:0007669"/>
    <property type="project" value="UniProtKB-KW"/>
</dbReference>
<dbReference type="PANTHER" id="PTHR34482">
    <property type="entry name" value="DNA DAMAGE-INDUCIBLE PROTEIN 1-LIKE"/>
    <property type="match status" value="1"/>
</dbReference>
<proteinExistence type="predicted"/>
<protein>
    <submittedName>
        <fullName evidence="3">Transcription factor interactor and regulator CCHC(Zn) family</fullName>
    </submittedName>
</protein>
<dbReference type="Gramene" id="mRNA:HanXRQr2_Chr16g0728451">
    <property type="protein sequence ID" value="CDS:HanXRQr2_Chr16g0728451.1"/>
    <property type="gene ID" value="HanXRQr2_Chr16g0728451"/>
</dbReference>